<evidence type="ECO:0000256" key="5">
    <source>
        <dbReference type="ARBA" id="ARBA00022842"/>
    </source>
</evidence>
<keyword evidence="6" id="KW-0464">Manganese</keyword>
<organism evidence="8 9">
    <name type="scientific">Microterricola viridarii</name>
    <dbReference type="NCBI Taxonomy" id="412690"/>
    <lineage>
        <taxon>Bacteria</taxon>
        <taxon>Bacillati</taxon>
        <taxon>Actinomycetota</taxon>
        <taxon>Actinomycetes</taxon>
        <taxon>Micrococcales</taxon>
        <taxon>Microbacteriaceae</taxon>
        <taxon>Microterricola</taxon>
    </lineage>
</organism>
<evidence type="ECO:0000259" key="7">
    <source>
        <dbReference type="PROSITE" id="PS51462"/>
    </source>
</evidence>
<name>A0A109QX74_9MICO</name>
<dbReference type="InterPro" id="IPR039121">
    <property type="entry name" value="NUDT19"/>
</dbReference>
<evidence type="ECO:0000256" key="3">
    <source>
        <dbReference type="ARBA" id="ARBA00022723"/>
    </source>
</evidence>
<dbReference type="Proteomes" id="UP000058305">
    <property type="component" value="Chromosome"/>
</dbReference>
<dbReference type="CDD" id="cd18870">
    <property type="entry name" value="NUDIX_AcylCoAdiphos_Nudt19"/>
    <property type="match status" value="1"/>
</dbReference>
<dbReference type="PROSITE" id="PS51462">
    <property type="entry name" value="NUDIX"/>
    <property type="match status" value="1"/>
</dbReference>
<evidence type="ECO:0000313" key="9">
    <source>
        <dbReference type="Proteomes" id="UP000058305"/>
    </source>
</evidence>
<keyword evidence="9" id="KW-1185">Reference proteome</keyword>
<dbReference type="GO" id="GO:0046872">
    <property type="term" value="F:metal ion binding"/>
    <property type="evidence" value="ECO:0007669"/>
    <property type="project" value="UniProtKB-KW"/>
</dbReference>
<dbReference type="GO" id="GO:0016818">
    <property type="term" value="F:hydrolase activity, acting on acid anhydrides, in phosphorus-containing anhydrides"/>
    <property type="evidence" value="ECO:0007669"/>
    <property type="project" value="InterPro"/>
</dbReference>
<sequence>MPAGVSGLAATVVLLREPPRGAGGVEVLLLERPRDRGSFAGGWVFPGGAVDAEDLPGAAPGSAVALLDLTPADEEAASRRAAVRETREETGLLLREADLVTLSLWSPPAEAPKRLRTWFWLAAAPTGAIVLQPHEAVDHRWLTPDAALALHAAGELRLFPPTWLTLHGLLGAASVAEVLQGARRSVRAEFATRIVRGADITLWPPDVAYGDAAIDMGLVDALGPRHRLEMRELPWRYLREG</sequence>
<dbReference type="InterPro" id="IPR000086">
    <property type="entry name" value="NUDIX_hydrolase_dom"/>
</dbReference>
<keyword evidence="3" id="KW-0479">Metal-binding</keyword>
<gene>
    <name evidence="8" type="ORF">AWU67_11910</name>
</gene>
<evidence type="ECO:0000256" key="1">
    <source>
        <dbReference type="ARBA" id="ARBA00001936"/>
    </source>
</evidence>
<dbReference type="Gene3D" id="3.90.79.10">
    <property type="entry name" value="Nucleoside Triphosphate Pyrophosphohydrolase"/>
    <property type="match status" value="2"/>
</dbReference>
<dbReference type="KEGG" id="mvd:AWU67_11910"/>
<accession>A0A109QX74</accession>
<dbReference type="AlphaFoldDB" id="A0A109QX74"/>
<dbReference type="InterPro" id="IPR015797">
    <property type="entry name" value="NUDIX_hydrolase-like_dom_sf"/>
</dbReference>
<dbReference type="PANTHER" id="PTHR12318:SF0">
    <property type="entry name" value="ACYL-COENZYME A DIPHOSPHATASE NUDT19"/>
    <property type="match status" value="1"/>
</dbReference>
<reference evidence="8 9" key="1">
    <citation type="journal article" date="2016" name="J. Biotechnol.">
        <title>First complete genome sequence of a species in the genus Microterricola, an extremophilic cold active enzyme producing bacterial strain ERGS5:02 isolated from Sikkim Himalaya.</title>
        <authorList>
            <person name="Himanshu"/>
            <person name="Swarnkar M.K."/>
            <person name="Singh D."/>
            <person name="Kumar R."/>
        </authorList>
    </citation>
    <scope>NUCLEOTIDE SEQUENCE [LARGE SCALE GENOMIC DNA]</scope>
    <source>
        <strain evidence="8 9">ERGS5:02</strain>
    </source>
</reference>
<evidence type="ECO:0000313" key="8">
    <source>
        <dbReference type="EMBL" id="AMB59447.1"/>
    </source>
</evidence>
<feature type="domain" description="Nudix hydrolase" evidence="7">
    <location>
        <begin position="5"/>
        <end position="164"/>
    </location>
</feature>
<comment type="cofactor">
    <cofactor evidence="2">
        <name>Mg(2+)</name>
        <dbReference type="ChEBI" id="CHEBI:18420"/>
    </cofactor>
</comment>
<reference evidence="9" key="2">
    <citation type="submission" date="2016-01" db="EMBL/GenBank/DDBJ databases">
        <title>First complete genome sequence of a species in the genus Microterricola, an extremophilic cold active enzyme producing strain ERGS5:02 isolated from Sikkim Himalaya.</title>
        <authorList>
            <person name="Kumar R."/>
            <person name="Singh D."/>
            <person name="Swarnkar M.K."/>
        </authorList>
    </citation>
    <scope>NUCLEOTIDE SEQUENCE [LARGE SCALE GENOMIC DNA]</scope>
    <source>
        <strain evidence="9">ERGS5:02</strain>
    </source>
</reference>
<dbReference type="PANTHER" id="PTHR12318">
    <property type="entry name" value="TESTOSTERONE-REGULATED PROTEIN RP2"/>
    <property type="match status" value="1"/>
</dbReference>
<evidence type="ECO:0000256" key="4">
    <source>
        <dbReference type="ARBA" id="ARBA00022801"/>
    </source>
</evidence>
<comment type="cofactor">
    <cofactor evidence="1">
        <name>Mn(2+)</name>
        <dbReference type="ChEBI" id="CHEBI:29035"/>
    </cofactor>
</comment>
<evidence type="ECO:0000256" key="6">
    <source>
        <dbReference type="ARBA" id="ARBA00023211"/>
    </source>
</evidence>
<keyword evidence="5" id="KW-0460">Magnesium</keyword>
<protein>
    <recommendedName>
        <fullName evidence="7">Nudix hydrolase domain-containing protein</fullName>
    </recommendedName>
</protein>
<evidence type="ECO:0000256" key="2">
    <source>
        <dbReference type="ARBA" id="ARBA00001946"/>
    </source>
</evidence>
<dbReference type="Pfam" id="PF00293">
    <property type="entry name" value="NUDIX"/>
    <property type="match status" value="1"/>
</dbReference>
<proteinExistence type="predicted"/>
<dbReference type="EMBL" id="CP014145">
    <property type="protein sequence ID" value="AMB59447.1"/>
    <property type="molecule type" value="Genomic_DNA"/>
</dbReference>
<keyword evidence="4" id="KW-0378">Hydrolase</keyword>
<dbReference type="SUPFAM" id="SSF55811">
    <property type="entry name" value="Nudix"/>
    <property type="match status" value="1"/>
</dbReference>